<protein>
    <submittedName>
        <fullName evidence="6">Oxygen-dependent choline dehydrogenase</fullName>
    </submittedName>
</protein>
<dbReference type="Pfam" id="PF00732">
    <property type="entry name" value="GMC_oxred_N"/>
    <property type="match status" value="1"/>
</dbReference>
<comment type="similarity">
    <text evidence="1">Belongs to the GMC oxidoreductase family.</text>
</comment>
<dbReference type="Proteomes" id="UP000078237">
    <property type="component" value="Unassembled WGS sequence"/>
</dbReference>
<feature type="binding site" evidence="3">
    <location>
        <position position="119"/>
    </location>
    <ligand>
        <name>FAD</name>
        <dbReference type="ChEBI" id="CHEBI:57692"/>
    </ligand>
</feature>
<comment type="caution">
    <text evidence="6">The sequence shown here is derived from an EMBL/GenBank/DDBJ whole genome shotgun (WGS) entry which is preliminary data.</text>
</comment>
<comment type="cofactor">
    <cofactor evidence="3">
        <name>FAD</name>
        <dbReference type="ChEBI" id="CHEBI:57692"/>
    </cofactor>
</comment>
<keyword evidence="7" id="KW-1185">Reference proteome</keyword>
<dbReference type="GO" id="GO:0016614">
    <property type="term" value="F:oxidoreductase activity, acting on CH-OH group of donors"/>
    <property type="evidence" value="ECO:0007669"/>
    <property type="project" value="InterPro"/>
</dbReference>
<reference evidence="6 7" key="1">
    <citation type="journal article" date="2016" name="Genome Announc.">
        <title>Genome Sequence of Madurella mycetomatis mm55, Isolated from a Human Mycetoma Case in Sudan.</title>
        <authorList>
            <person name="Smit S."/>
            <person name="Derks M.F."/>
            <person name="Bervoets S."/>
            <person name="Fahal A."/>
            <person name="van Leeuwen W."/>
            <person name="van Belkum A."/>
            <person name="van de Sande W.W."/>
        </authorList>
    </citation>
    <scope>NUCLEOTIDE SEQUENCE [LARGE SCALE GENOMIC DNA]</scope>
    <source>
        <strain evidence="7">mm55</strain>
    </source>
</reference>
<dbReference type="PROSITE" id="PS00624">
    <property type="entry name" value="GMC_OXRED_2"/>
    <property type="match status" value="1"/>
</dbReference>
<dbReference type="SUPFAM" id="SSF54373">
    <property type="entry name" value="FAD-linked reductases, C-terminal domain"/>
    <property type="match status" value="1"/>
</dbReference>
<evidence type="ECO:0000256" key="4">
    <source>
        <dbReference type="SAM" id="SignalP"/>
    </source>
</evidence>
<dbReference type="PIRSF" id="PIRSF000137">
    <property type="entry name" value="Alcohol_oxidase"/>
    <property type="match status" value="1"/>
</dbReference>
<dbReference type="InterPro" id="IPR036188">
    <property type="entry name" value="FAD/NAD-bd_sf"/>
</dbReference>
<evidence type="ECO:0000256" key="2">
    <source>
        <dbReference type="PIRSR" id="PIRSR000137-1"/>
    </source>
</evidence>
<proteinExistence type="inferred from homology"/>
<dbReference type="VEuPathDB" id="FungiDB:MMYC01_206600"/>
<dbReference type="GO" id="GO:0050660">
    <property type="term" value="F:flavin adenine dinucleotide binding"/>
    <property type="evidence" value="ECO:0007669"/>
    <property type="project" value="InterPro"/>
</dbReference>
<evidence type="ECO:0000313" key="7">
    <source>
        <dbReference type="Proteomes" id="UP000078237"/>
    </source>
</evidence>
<feature type="chain" id="PRO_5008043378" evidence="4">
    <location>
        <begin position="23"/>
        <end position="617"/>
    </location>
</feature>
<keyword evidence="3" id="KW-0285">Flavoprotein</keyword>
<dbReference type="OrthoDB" id="269227at2759"/>
<feature type="active site" description="Proton acceptor" evidence="2">
    <location>
        <position position="590"/>
    </location>
</feature>
<dbReference type="GO" id="GO:0044550">
    <property type="term" value="P:secondary metabolite biosynthetic process"/>
    <property type="evidence" value="ECO:0007669"/>
    <property type="project" value="TreeGrafter"/>
</dbReference>
<evidence type="ECO:0000259" key="5">
    <source>
        <dbReference type="PROSITE" id="PS00624"/>
    </source>
</evidence>
<keyword evidence="3" id="KW-0274">FAD</keyword>
<dbReference type="STRING" id="100816.A0A175VX14"/>
<gene>
    <name evidence="6" type="ORF">MMYC01_206600</name>
</gene>
<dbReference type="InterPro" id="IPR007867">
    <property type="entry name" value="GMC_OxRtase_C"/>
</dbReference>
<feature type="signal peptide" evidence="4">
    <location>
        <begin position="1"/>
        <end position="22"/>
    </location>
</feature>
<dbReference type="EMBL" id="LCTW02000253">
    <property type="protein sequence ID" value="KXX75709.1"/>
    <property type="molecule type" value="Genomic_DNA"/>
</dbReference>
<evidence type="ECO:0000256" key="1">
    <source>
        <dbReference type="ARBA" id="ARBA00010790"/>
    </source>
</evidence>
<evidence type="ECO:0000313" key="6">
    <source>
        <dbReference type="EMBL" id="KXX75709.1"/>
    </source>
</evidence>
<keyword evidence="4" id="KW-0732">Signal</keyword>
<feature type="active site" description="Proton donor" evidence="2">
    <location>
        <position position="547"/>
    </location>
</feature>
<sequence>MTQLRFLATSLHLLLLLELVVCYPHLWHEFKQRQIEHRQARDTYDYIVVGGGQSGLVVANRLSEDPEATVLIVEYGYFDNSRAVLEPRITMRQQNMFNVTSVPQPGLGNRRQRVPSACVVGGFVSLTSVSGSAVNGMMLNRGAADDYDNWEKLNNPGWGWNDLLPYFVKSTTFEAPSPQLQADFNITWNASSYGTDGPIHVSFASYQWPSIKVQYQALTEAGAVPQLCGADGNAYGVFWYTNAIDNTTVTRSYARTGYYDPVKDRANLEILTGWRVNEIELDEDKHATGIRMQPRGTPDGQDVTVIRANKEIILTAGSLHSPQILQRSGIGPKWLLDQANISVLVDLPGVGSNLQDHPSGRVSYTYMKNIEPNPQTRRQNATFEAWVQEQWREHRTGPMAITTGNTVGLLPLKLISPTRWRSIVVGYEAQRAVLADSMSRDDNAIVEFPIQAHSSYSLIMTKAVSRGTVLLNTDNVYAEPIVDYGTFINPVDVAIQVENMRWTREYHKTESMQRYFAPEEQFPGANVTSDEELTRVARMMTSSTTAHISGTCAMMPREYGGVVDAELKVHGVSGLSVADSSVQPLIPGAHLCATVYAVAEKAADLIKARHQKAVEER</sequence>
<dbReference type="SUPFAM" id="SSF51905">
    <property type="entry name" value="FAD/NAD(P)-binding domain"/>
    <property type="match status" value="1"/>
</dbReference>
<dbReference type="InterPro" id="IPR000172">
    <property type="entry name" value="GMC_OxRdtase_N"/>
</dbReference>
<feature type="domain" description="Glucose-methanol-choline oxidoreductase N-terminal" evidence="5">
    <location>
        <begin position="317"/>
        <end position="331"/>
    </location>
</feature>
<dbReference type="Gene3D" id="3.50.50.60">
    <property type="entry name" value="FAD/NAD(P)-binding domain"/>
    <property type="match status" value="1"/>
</dbReference>
<dbReference type="InterPro" id="IPR012132">
    <property type="entry name" value="GMC_OxRdtase"/>
</dbReference>
<dbReference type="PANTHER" id="PTHR11552">
    <property type="entry name" value="GLUCOSE-METHANOL-CHOLINE GMC OXIDOREDUCTASE"/>
    <property type="match status" value="1"/>
</dbReference>
<organism evidence="6 7">
    <name type="scientific">Madurella mycetomatis</name>
    <dbReference type="NCBI Taxonomy" id="100816"/>
    <lineage>
        <taxon>Eukaryota</taxon>
        <taxon>Fungi</taxon>
        <taxon>Dikarya</taxon>
        <taxon>Ascomycota</taxon>
        <taxon>Pezizomycotina</taxon>
        <taxon>Sordariomycetes</taxon>
        <taxon>Sordariomycetidae</taxon>
        <taxon>Sordariales</taxon>
        <taxon>Sordariales incertae sedis</taxon>
        <taxon>Madurella</taxon>
    </lineage>
</organism>
<dbReference type="PANTHER" id="PTHR11552:SF115">
    <property type="entry name" value="DEHYDROGENASE XPTC-RELATED"/>
    <property type="match status" value="1"/>
</dbReference>
<dbReference type="Pfam" id="PF05199">
    <property type="entry name" value="GMC_oxred_C"/>
    <property type="match status" value="1"/>
</dbReference>
<feature type="binding site" evidence="3">
    <location>
        <position position="276"/>
    </location>
    <ligand>
        <name>FAD</name>
        <dbReference type="ChEBI" id="CHEBI:57692"/>
    </ligand>
</feature>
<accession>A0A175VX14</accession>
<evidence type="ECO:0000256" key="3">
    <source>
        <dbReference type="PIRSR" id="PIRSR000137-2"/>
    </source>
</evidence>
<dbReference type="Gene3D" id="3.30.560.10">
    <property type="entry name" value="Glucose Oxidase, domain 3"/>
    <property type="match status" value="1"/>
</dbReference>
<name>A0A175VX14_9PEZI</name>
<dbReference type="AlphaFoldDB" id="A0A175VX14"/>